<accession>A0A401U7T0</accession>
<evidence type="ECO:0000313" key="2">
    <source>
        <dbReference type="Proteomes" id="UP000288227"/>
    </source>
</evidence>
<evidence type="ECO:0000313" key="1">
    <source>
        <dbReference type="EMBL" id="GCC50937.1"/>
    </source>
</evidence>
<protein>
    <submittedName>
        <fullName evidence="1">Uncharacterized protein</fullName>
    </submittedName>
</protein>
<dbReference type="RefSeq" id="WP_127121589.1">
    <property type="nucleotide sequence ID" value="NZ_BHXQ01000002.1"/>
</dbReference>
<organism evidence="1 2">
    <name type="scientific">Chryseotalea sanaruensis</name>
    <dbReference type="NCBI Taxonomy" id="2482724"/>
    <lineage>
        <taxon>Bacteria</taxon>
        <taxon>Pseudomonadati</taxon>
        <taxon>Bacteroidota</taxon>
        <taxon>Cytophagia</taxon>
        <taxon>Cytophagales</taxon>
        <taxon>Chryseotaleaceae</taxon>
        <taxon>Chryseotalea</taxon>
    </lineage>
</organism>
<comment type="caution">
    <text evidence="1">The sequence shown here is derived from an EMBL/GenBank/DDBJ whole genome shotgun (WGS) entry which is preliminary data.</text>
</comment>
<gene>
    <name evidence="1" type="ORF">SanaruYs_11560</name>
</gene>
<sequence length="318" mass="36940">MRLIYILLLNFFLLFNYSLQAQSLPITEEFFFQRFTIVNQMPERILSGRTLLFYSSSLTQKELERIQESFSTTGIDAVLAIAIEKLLGGHDVRKALFEAIQKREISNLVFVQKDQQEYRCTMTKFNQKFSFVNTLQPAWQLSKSALGELLLELGRDAQNALSKQNFLVNDQPETDLKISIIRGSRIESHSSDLRVDRLAVRLSDRVEDNEALKNELSSYPFKLEFVGDSISDAELRLKGFWYVLQSVHLPEKQALEILGYTLVKRPIKIVDEKSVYKFYFKKLEFDNVYLGKEWDAAANWQDALKNTLANLRKELNVR</sequence>
<keyword evidence="2" id="KW-1185">Reference proteome</keyword>
<proteinExistence type="predicted"/>
<dbReference type="EMBL" id="BHXQ01000002">
    <property type="protein sequence ID" value="GCC50937.1"/>
    <property type="molecule type" value="Genomic_DNA"/>
</dbReference>
<dbReference type="OrthoDB" id="960751at2"/>
<reference evidence="1 2" key="1">
    <citation type="submission" date="2018-11" db="EMBL/GenBank/DDBJ databases">
        <title>Chryseotalea sanarue gen. nov., sp., nov., a member of the family Cytophagaceae, isolated from a brackish lake in Hamamatsu Japan.</title>
        <authorList>
            <person name="Maejima Y."/>
            <person name="Iino T."/>
            <person name="Muraguchi Y."/>
            <person name="Fukuda K."/>
            <person name="Ohkuma M."/>
            <person name="Moriuchi R."/>
            <person name="Dohra H."/>
            <person name="Kimbara K."/>
            <person name="Shintani M."/>
        </authorList>
    </citation>
    <scope>NUCLEOTIDE SEQUENCE [LARGE SCALE GENOMIC DNA]</scope>
    <source>
        <strain evidence="1 2">Ys</strain>
    </source>
</reference>
<dbReference type="AlphaFoldDB" id="A0A401U7T0"/>
<dbReference type="Proteomes" id="UP000288227">
    <property type="component" value="Unassembled WGS sequence"/>
</dbReference>
<name>A0A401U7T0_9BACT</name>